<dbReference type="InterPro" id="IPR016024">
    <property type="entry name" value="ARM-type_fold"/>
</dbReference>
<dbReference type="Gene3D" id="1.25.10.10">
    <property type="entry name" value="Leucine-rich Repeat Variant"/>
    <property type="match status" value="1"/>
</dbReference>
<dbReference type="SUPFAM" id="SSF48371">
    <property type="entry name" value="ARM repeat"/>
    <property type="match status" value="1"/>
</dbReference>
<dbReference type="InterPro" id="IPR011989">
    <property type="entry name" value="ARM-like"/>
</dbReference>
<dbReference type="InterPro" id="IPR021133">
    <property type="entry name" value="HEAT_type_2"/>
</dbReference>
<dbReference type="Pfam" id="PF13646">
    <property type="entry name" value="HEAT_2"/>
    <property type="match status" value="1"/>
</dbReference>
<gene>
    <name evidence="1" type="ORF">J2S55_007606</name>
</gene>
<proteinExistence type="predicted"/>
<dbReference type="Proteomes" id="UP001230426">
    <property type="component" value="Unassembled WGS sequence"/>
</dbReference>
<organism evidence="1 2">
    <name type="scientific">Streptosporangium brasiliense</name>
    <dbReference type="NCBI Taxonomy" id="47480"/>
    <lineage>
        <taxon>Bacteria</taxon>
        <taxon>Bacillati</taxon>
        <taxon>Actinomycetota</taxon>
        <taxon>Actinomycetes</taxon>
        <taxon>Streptosporangiales</taxon>
        <taxon>Streptosporangiaceae</taxon>
        <taxon>Streptosporangium</taxon>
    </lineage>
</organism>
<protein>
    <submittedName>
        <fullName evidence="1">HEAT repeat protein</fullName>
    </submittedName>
</protein>
<accession>A0ABT9RJ53</accession>
<dbReference type="PROSITE" id="PS50077">
    <property type="entry name" value="HEAT_REPEAT"/>
    <property type="match status" value="1"/>
</dbReference>
<dbReference type="EMBL" id="JAUSRB010000002">
    <property type="protein sequence ID" value="MDP9868340.1"/>
    <property type="molecule type" value="Genomic_DNA"/>
</dbReference>
<sequence length="112" mass="12926">MTERFGEAMRLMRCADPQKREDGFSLLRSHVVEHVEELIAEFRAEPGDHGLSCWLLELIGEAKSPSALPLLSELVDDEDESFRYWAVQGLTRLSSKEARQVLWRARANRRID</sequence>
<keyword evidence="2" id="KW-1185">Reference proteome</keyword>
<comment type="caution">
    <text evidence="1">The sequence shown here is derived from an EMBL/GenBank/DDBJ whole genome shotgun (WGS) entry which is preliminary data.</text>
</comment>
<evidence type="ECO:0000313" key="1">
    <source>
        <dbReference type="EMBL" id="MDP9868340.1"/>
    </source>
</evidence>
<dbReference type="RefSeq" id="WP_306871097.1">
    <property type="nucleotide sequence ID" value="NZ_JAUSRB010000002.1"/>
</dbReference>
<reference evidence="1 2" key="1">
    <citation type="submission" date="2023-07" db="EMBL/GenBank/DDBJ databases">
        <title>Sequencing the genomes of 1000 actinobacteria strains.</title>
        <authorList>
            <person name="Klenk H.-P."/>
        </authorList>
    </citation>
    <scope>NUCLEOTIDE SEQUENCE [LARGE SCALE GENOMIC DNA]</scope>
    <source>
        <strain evidence="1 2">DSM 44109</strain>
    </source>
</reference>
<evidence type="ECO:0000313" key="2">
    <source>
        <dbReference type="Proteomes" id="UP001230426"/>
    </source>
</evidence>
<name>A0ABT9RJ53_9ACTN</name>